<dbReference type="InterPro" id="IPR007837">
    <property type="entry name" value="DinB"/>
</dbReference>
<dbReference type="AlphaFoldDB" id="A0A514CMC8"/>
<dbReference type="SUPFAM" id="SSF109854">
    <property type="entry name" value="DinB/YfiT-like putative metalloenzymes"/>
    <property type="match status" value="1"/>
</dbReference>
<dbReference type="KEGG" id="echi:FKX85_18785"/>
<protein>
    <submittedName>
        <fullName evidence="4">Damage-inducible protein DinB</fullName>
    </submittedName>
</protein>
<dbReference type="InterPro" id="IPR034660">
    <property type="entry name" value="DinB/YfiT-like"/>
</dbReference>
<dbReference type="Proteomes" id="UP000316614">
    <property type="component" value="Chromosome"/>
</dbReference>
<accession>A0A514CMC8</accession>
<organism evidence="4 5">
    <name type="scientific">Echinicola soli</name>
    <dbReference type="NCBI Taxonomy" id="2591634"/>
    <lineage>
        <taxon>Bacteria</taxon>
        <taxon>Pseudomonadati</taxon>
        <taxon>Bacteroidota</taxon>
        <taxon>Cytophagia</taxon>
        <taxon>Cytophagales</taxon>
        <taxon>Cyclobacteriaceae</taxon>
        <taxon>Echinicola</taxon>
    </lineage>
</organism>
<evidence type="ECO:0000256" key="1">
    <source>
        <dbReference type="ARBA" id="ARBA00008635"/>
    </source>
</evidence>
<keyword evidence="5" id="KW-1185">Reference proteome</keyword>
<evidence type="ECO:0000313" key="5">
    <source>
        <dbReference type="Proteomes" id="UP000316614"/>
    </source>
</evidence>
<evidence type="ECO:0000256" key="3">
    <source>
        <dbReference type="PIRSR" id="PIRSR607837-1"/>
    </source>
</evidence>
<comment type="similarity">
    <text evidence="1">Belongs to the DinB family.</text>
</comment>
<dbReference type="OrthoDB" id="119432at2"/>
<evidence type="ECO:0000256" key="2">
    <source>
        <dbReference type="ARBA" id="ARBA00022723"/>
    </source>
</evidence>
<dbReference type="RefSeq" id="WP_141616195.1">
    <property type="nucleotide sequence ID" value="NZ_CP041253.1"/>
</dbReference>
<dbReference type="EMBL" id="CP041253">
    <property type="protein sequence ID" value="QDH80979.1"/>
    <property type="molecule type" value="Genomic_DNA"/>
</dbReference>
<dbReference type="Pfam" id="PF05163">
    <property type="entry name" value="DinB"/>
    <property type="match status" value="1"/>
</dbReference>
<dbReference type="GO" id="GO:0046872">
    <property type="term" value="F:metal ion binding"/>
    <property type="evidence" value="ECO:0007669"/>
    <property type="project" value="UniProtKB-KW"/>
</dbReference>
<reference evidence="4 5" key="1">
    <citation type="submission" date="2019-06" db="EMBL/GenBank/DDBJ databases">
        <title>Echinicola alkalisoli sp. nov. isolated from saline soil.</title>
        <authorList>
            <person name="Sun J.-Q."/>
            <person name="Xu L."/>
        </authorList>
    </citation>
    <scope>NUCLEOTIDE SEQUENCE [LARGE SCALE GENOMIC DNA]</scope>
    <source>
        <strain evidence="4 5">LN3S3</strain>
    </source>
</reference>
<proteinExistence type="inferred from homology"/>
<gene>
    <name evidence="4" type="ORF">FKX85_18785</name>
</gene>
<name>A0A514CMC8_9BACT</name>
<keyword evidence="2 3" id="KW-0479">Metal-binding</keyword>
<dbReference type="Gene3D" id="1.20.120.450">
    <property type="entry name" value="dinb family like domain"/>
    <property type="match status" value="1"/>
</dbReference>
<feature type="binding site" evidence="3">
    <location>
        <position position="146"/>
    </location>
    <ligand>
        <name>a divalent metal cation</name>
        <dbReference type="ChEBI" id="CHEBI:60240"/>
    </ligand>
</feature>
<sequence>MKTQSATASQELFVSTEVMLKHWQGHRNLTRRTIEAFPEDKLFNYSVGDMRTFAQLVMEMIDIAVPGVKGLATGNWEQVEEFDHTKSMPNTKEGLLELWDKVTKIIDETWPNITSERFQKVEVAFGQYENANYDTLFYFVDNEIHHRGQGYVYLRSLGIEPPFFWER</sequence>
<evidence type="ECO:0000313" key="4">
    <source>
        <dbReference type="EMBL" id="QDH80979.1"/>
    </source>
</evidence>